<dbReference type="InterPro" id="IPR050808">
    <property type="entry name" value="Phage_Integrase"/>
</dbReference>
<dbReference type="GO" id="GO:0006310">
    <property type="term" value="P:DNA recombination"/>
    <property type="evidence" value="ECO:0007669"/>
    <property type="project" value="UniProtKB-KW"/>
</dbReference>
<organism evidence="6">
    <name type="scientific">Agromyces sp. G08B096</name>
    <dbReference type="NCBI Taxonomy" id="3156399"/>
    <lineage>
        <taxon>Bacteria</taxon>
        <taxon>Bacillati</taxon>
        <taxon>Actinomycetota</taxon>
        <taxon>Actinomycetes</taxon>
        <taxon>Micrococcales</taxon>
        <taxon>Microbacteriaceae</taxon>
        <taxon>Agromyces</taxon>
    </lineage>
</organism>
<dbReference type="EMBL" id="CP158374">
    <property type="protein sequence ID" value="XBX83040.1"/>
    <property type="molecule type" value="Genomic_DNA"/>
</dbReference>
<proteinExistence type="inferred from homology"/>
<dbReference type="PANTHER" id="PTHR30629">
    <property type="entry name" value="PROPHAGE INTEGRASE"/>
    <property type="match status" value="1"/>
</dbReference>
<dbReference type="InterPro" id="IPR053876">
    <property type="entry name" value="Phage_int_M"/>
</dbReference>
<keyword evidence="3" id="KW-0238">DNA-binding</keyword>
<dbReference type="Gene3D" id="1.10.443.10">
    <property type="entry name" value="Intergrase catalytic core"/>
    <property type="match status" value="1"/>
</dbReference>
<gene>
    <name evidence="6" type="ORF">ABIQ69_03705</name>
</gene>
<dbReference type="PROSITE" id="PS51898">
    <property type="entry name" value="TYR_RECOMBINASE"/>
    <property type="match status" value="1"/>
</dbReference>
<evidence type="ECO:0000256" key="4">
    <source>
        <dbReference type="ARBA" id="ARBA00023172"/>
    </source>
</evidence>
<dbReference type="InterPro" id="IPR002104">
    <property type="entry name" value="Integrase_catalytic"/>
</dbReference>
<dbReference type="InterPro" id="IPR013762">
    <property type="entry name" value="Integrase-like_cat_sf"/>
</dbReference>
<dbReference type="SUPFAM" id="SSF56349">
    <property type="entry name" value="DNA breaking-rejoining enzymes"/>
    <property type="match status" value="1"/>
</dbReference>
<accession>A0AAU7WA31</accession>
<dbReference type="InterPro" id="IPR010998">
    <property type="entry name" value="Integrase_recombinase_N"/>
</dbReference>
<dbReference type="CDD" id="cd01189">
    <property type="entry name" value="INT_ICEBs1_C_like"/>
    <property type="match status" value="1"/>
</dbReference>
<evidence type="ECO:0000256" key="1">
    <source>
        <dbReference type="ARBA" id="ARBA00008857"/>
    </source>
</evidence>
<dbReference type="GO" id="GO:0015074">
    <property type="term" value="P:DNA integration"/>
    <property type="evidence" value="ECO:0007669"/>
    <property type="project" value="UniProtKB-KW"/>
</dbReference>
<feature type="domain" description="Tyr recombinase" evidence="5">
    <location>
        <begin position="179"/>
        <end position="375"/>
    </location>
</feature>
<dbReference type="PANTHER" id="PTHR30629:SF6">
    <property type="entry name" value="PROPHAGE INTEGRASE INTA-RELATED"/>
    <property type="match status" value="1"/>
</dbReference>
<keyword evidence="4" id="KW-0233">DNA recombination</keyword>
<dbReference type="Pfam" id="PF00589">
    <property type="entry name" value="Phage_integrase"/>
    <property type="match status" value="1"/>
</dbReference>
<dbReference type="Gene3D" id="1.10.150.130">
    <property type="match status" value="1"/>
</dbReference>
<comment type="similarity">
    <text evidence="1">Belongs to the 'phage' integrase family.</text>
</comment>
<evidence type="ECO:0000313" key="6">
    <source>
        <dbReference type="EMBL" id="XBX83040.1"/>
    </source>
</evidence>
<reference evidence="6" key="1">
    <citation type="submission" date="2024-05" db="EMBL/GenBank/DDBJ databases">
        <authorList>
            <person name="Yu L."/>
        </authorList>
    </citation>
    <scope>NUCLEOTIDE SEQUENCE</scope>
    <source>
        <strain evidence="6">G08B096</strain>
    </source>
</reference>
<sequence>MARPRTAIGTYGMINVIEVSPGKWRARTRYRFADGKARQVEKYGPSSAKAIAALKQALTTVEADRGGELKPTTTLRVLAQMFLDAKRDVGRSEGTLETYGYAVTAHIVPRIGDPTVAEAKPARLQPFLNRVEKESGAGAAKNCRSTLSGMMSMAVVNGAIEKNPVRELERISRPKGKMRGSAAIPIDELPSFLAKIRSDADLEKWDTIELIEFMLCSGWRVAEACGLDIASVDLAAGTAAVEAINVRVKGKGIVRQEFPKTEKSARVTPLPAQTVELLRRRHERLREFTTLLFPTPLMRLRDPSNTQREIRDRREALGYPELSTHSFRKTVATILDKEGLSATEIADYLGHENPSMTQDVYMNTLKGSTKAAEVMGRRLDGMI</sequence>
<dbReference type="RefSeq" id="WP_350349056.1">
    <property type="nucleotide sequence ID" value="NZ_CP158374.1"/>
</dbReference>
<evidence type="ECO:0000256" key="3">
    <source>
        <dbReference type="ARBA" id="ARBA00023125"/>
    </source>
</evidence>
<protein>
    <submittedName>
        <fullName evidence="6">Site-specific integrase</fullName>
    </submittedName>
</protein>
<evidence type="ECO:0000259" key="5">
    <source>
        <dbReference type="PROSITE" id="PS51898"/>
    </source>
</evidence>
<dbReference type="AlphaFoldDB" id="A0AAU7WA31"/>
<evidence type="ECO:0000256" key="2">
    <source>
        <dbReference type="ARBA" id="ARBA00022908"/>
    </source>
</evidence>
<keyword evidence="2" id="KW-0229">DNA integration</keyword>
<name>A0AAU7WA31_9MICO</name>
<dbReference type="Pfam" id="PF22022">
    <property type="entry name" value="Phage_int_M"/>
    <property type="match status" value="1"/>
</dbReference>
<dbReference type="InterPro" id="IPR011010">
    <property type="entry name" value="DNA_brk_join_enz"/>
</dbReference>
<dbReference type="GO" id="GO:0003677">
    <property type="term" value="F:DNA binding"/>
    <property type="evidence" value="ECO:0007669"/>
    <property type="project" value="UniProtKB-KW"/>
</dbReference>